<evidence type="ECO:0000259" key="1">
    <source>
        <dbReference type="Pfam" id="PF19575"/>
    </source>
</evidence>
<dbReference type="AlphaFoldDB" id="A0A543CHP7"/>
<proteinExistence type="predicted"/>
<organism evidence="2 3">
    <name type="scientific">Actinoallomurus bryophytorum</name>
    <dbReference type="NCBI Taxonomy" id="1490222"/>
    <lineage>
        <taxon>Bacteria</taxon>
        <taxon>Bacillati</taxon>
        <taxon>Actinomycetota</taxon>
        <taxon>Actinomycetes</taxon>
        <taxon>Streptosporangiales</taxon>
        <taxon>Thermomonosporaceae</taxon>
        <taxon>Actinoallomurus</taxon>
    </lineage>
</organism>
<protein>
    <recommendedName>
        <fullName evidence="1">Helix-turn-helix domain-containing protein</fullName>
    </recommendedName>
</protein>
<dbReference type="Pfam" id="PF19575">
    <property type="entry name" value="HTH_58"/>
    <property type="match status" value="1"/>
</dbReference>
<sequence length="122" mass="14208">MARLTEAERTKICDLYKQRRSAVDSQRIDEAQWRTFKYVARQVRRHPLVIRDALVAKGVIDPRPPNDVSEPEMRKVVADYLSGISIRACVDRYPYSYSTIRKVLLYKRVELRGRGPREDAGT</sequence>
<dbReference type="OrthoDB" id="3624556at2"/>
<dbReference type="EMBL" id="VFOZ01000001">
    <property type="protein sequence ID" value="TQL96611.1"/>
    <property type="molecule type" value="Genomic_DNA"/>
</dbReference>
<comment type="caution">
    <text evidence="2">The sequence shown here is derived from an EMBL/GenBank/DDBJ whole genome shotgun (WGS) entry which is preliminary data.</text>
</comment>
<dbReference type="InterPro" id="IPR045745">
    <property type="entry name" value="HTH_58_Actinobacteria-type"/>
</dbReference>
<accession>A0A543CHP7</accession>
<reference evidence="2 3" key="1">
    <citation type="submission" date="2019-06" db="EMBL/GenBank/DDBJ databases">
        <title>Sequencing the genomes of 1000 actinobacteria strains.</title>
        <authorList>
            <person name="Klenk H.-P."/>
        </authorList>
    </citation>
    <scope>NUCLEOTIDE SEQUENCE [LARGE SCALE GENOMIC DNA]</scope>
    <source>
        <strain evidence="2 3">DSM 102200</strain>
    </source>
</reference>
<name>A0A543CHP7_9ACTN</name>
<feature type="domain" description="Helix-turn-helix" evidence="1">
    <location>
        <begin position="75"/>
        <end position="115"/>
    </location>
</feature>
<evidence type="ECO:0000313" key="2">
    <source>
        <dbReference type="EMBL" id="TQL96611.1"/>
    </source>
</evidence>
<evidence type="ECO:0000313" key="3">
    <source>
        <dbReference type="Proteomes" id="UP000316096"/>
    </source>
</evidence>
<dbReference type="Proteomes" id="UP000316096">
    <property type="component" value="Unassembled WGS sequence"/>
</dbReference>
<dbReference type="RefSeq" id="WP_141955448.1">
    <property type="nucleotide sequence ID" value="NZ_VFOZ01000001.1"/>
</dbReference>
<gene>
    <name evidence="2" type="ORF">FB559_2150</name>
</gene>
<keyword evidence="3" id="KW-1185">Reference proteome</keyword>